<evidence type="ECO:0000259" key="2">
    <source>
        <dbReference type="PROSITE" id="PS50006"/>
    </source>
</evidence>
<dbReference type="EMBL" id="ASGP02000003">
    <property type="protein sequence ID" value="KAH9517759.1"/>
    <property type="molecule type" value="Genomic_DNA"/>
</dbReference>
<dbReference type="InterPro" id="IPR008984">
    <property type="entry name" value="SMAD_FHA_dom_sf"/>
</dbReference>
<dbReference type="CDD" id="cd22674">
    <property type="entry name" value="FHA_PPP1R8"/>
    <property type="match status" value="1"/>
</dbReference>
<name>A0A922I1I4_DERFA</name>
<keyword evidence="4" id="KW-1185">Reference proteome</keyword>
<reference evidence="3" key="1">
    <citation type="submission" date="2013-05" db="EMBL/GenBank/DDBJ databases">
        <authorList>
            <person name="Yim A.K.Y."/>
            <person name="Chan T.F."/>
            <person name="Ji K.M."/>
            <person name="Liu X.Y."/>
            <person name="Zhou J.W."/>
            <person name="Li R.Q."/>
            <person name="Yang K.Y."/>
            <person name="Li J."/>
            <person name="Li M."/>
            <person name="Law P.T.W."/>
            <person name="Wu Y.L."/>
            <person name="Cai Z.L."/>
            <person name="Qin H."/>
            <person name="Bao Y."/>
            <person name="Leung R.K.K."/>
            <person name="Ng P.K.S."/>
            <person name="Zou J."/>
            <person name="Zhong X.J."/>
            <person name="Ran P.X."/>
            <person name="Zhong N.S."/>
            <person name="Liu Z.G."/>
            <person name="Tsui S.K.W."/>
        </authorList>
    </citation>
    <scope>NUCLEOTIDE SEQUENCE</scope>
    <source>
        <strain evidence="3">Derf</strain>
        <tissue evidence="3">Whole organism</tissue>
    </source>
</reference>
<feature type="domain" description="FHA" evidence="2">
    <location>
        <begin position="44"/>
        <end position="96"/>
    </location>
</feature>
<protein>
    <submittedName>
        <fullName evidence="3">Nuclear inhibitor of protein phosphatase 1</fullName>
    </submittedName>
</protein>
<organism evidence="3 4">
    <name type="scientific">Dermatophagoides farinae</name>
    <name type="common">American house dust mite</name>
    <dbReference type="NCBI Taxonomy" id="6954"/>
    <lineage>
        <taxon>Eukaryota</taxon>
        <taxon>Metazoa</taxon>
        <taxon>Ecdysozoa</taxon>
        <taxon>Arthropoda</taxon>
        <taxon>Chelicerata</taxon>
        <taxon>Arachnida</taxon>
        <taxon>Acari</taxon>
        <taxon>Acariformes</taxon>
        <taxon>Sarcoptiformes</taxon>
        <taxon>Astigmata</taxon>
        <taxon>Psoroptidia</taxon>
        <taxon>Analgoidea</taxon>
        <taxon>Pyroglyphidae</taxon>
        <taxon>Dermatophagoidinae</taxon>
        <taxon>Dermatophagoides</taxon>
    </lineage>
</organism>
<evidence type="ECO:0000313" key="4">
    <source>
        <dbReference type="Proteomes" id="UP000790347"/>
    </source>
</evidence>
<feature type="region of interest" description="Disordered" evidence="1">
    <location>
        <begin position="276"/>
        <end position="322"/>
    </location>
</feature>
<sequence length="361" mass="40475">MMDPSLSNYKVPSWAGIPPPGHHLDVMKDGKLVQKLMIDEKNHYLFGRNLSMTDFCIDHASCSRVHAALVYHKNLERFFLVDLGSTHGSFIGSIRIEANSPTQLPIDSCFHFGASTRNYVLREKPKKQQMKGDEDETQISLPDCENEIDHLTEYNTAQNRRVSMLGVSETDDMKPAKAKKRKSVQFYGDDEIINPEDVDPNVGKFRNLVQTSIIPSNNSGIKRMKIQNSSSSSSSLYSNLFKESFFHRINTSDQPSTSVATSSSSSHTLLQKNCSLGIQLPNPAPDIDNDDNDDNDDDNNVDKLIGPIPAVPTKSKSSVHSESTISLYDVEEDFIDEKEKKKKYAKEAWPGHEKTTSLTNF</sequence>
<evidence type="ECO:0000313" key="3">
    <source>
        <dbReference type="EMBL" id="KAH9517759.1"/>
    </source>
</evidence>
<dbReference type="PANTHER" id="PTHR23308">
    <property type="entry name" value="NUCLEAR INHIBITOR OF PROTEIN PHOSPHATASE-1"/>
    <property type="match status" value="1"/>
</dbReference>
<evidence type="ECO:0000256" key="1">
    <source>
        <dbReference type="SAM" id="MobiDB-lite"/>
    </source>
</evidence>
<reference evidence="3" key="2">
    <citation type="journal article" date="2022" name="Res Sq">
        <title>Comparative Genomics Reveals Insights into the Divergent Evolution of Astigmatic Mites and Household Pest Adaptations.</title>
        <authorList>
            <person name="Xiong Q."/>
            <person name="Wan A.T.-Y."/>
            <person name="Liu X.-Y."/>
            <person name="Fung C.S.-H."/>
            <person name="Xiao X."/>
            <person name="Malainual N."/>
            <person name="Hou J."/>
            <person name="Wang L."/>
            <person name="Wang M."/>
            <person name="Yang K."/>
            <person name="Cui Y."/>
            <person name="Leung E."/>
            <person name="Nong W."/>
            <person name="Shin S.-K."/>
            <person name="Au S."/>
            <person name="Jeong K.Y."/>
            <person name="Chew F.T."/>
            <person name="Hui J."/>
            <person name="Leung T.F."/>
            <person name="Tungtrongchitr A."/>
            <person name="Zhong N."/>
            <person name="Liu Z."/>
            <person name="Tsui S."/>
        </authorList>
    </citation>
    <scope>NUCLEOTIDE SEQUENCE</scope>
    <source>
        <strain evidence="3">Derf</strain>
        <tissue evidence="3">Whole organism</tissue>
    </source>
</reference>
<dbReference type="InterPro" id="IPR050923">
    <property type="entry name" value="Cell_Proc_Reg/RNA_Proc"/>
</dbReference>
<dbReference type="InterPro" id="IPR000253">
    <property type="entry name" value="FHA_dom"/>
</dbReference>
<dbReference type="Gene3D" id="6.10.250.1290">
    <property type="match status" value="1"/>
</dbReference>
<gene>
    <name evidence="3" type="primary">PPP1R8</name>
    <name evidence="3" type="ORF">DERF_008394</name>
</gene>
<proteinExistence type="predicted"/>
<dbReference type="Gene3D" id="2.60.200.20">
    <property type="match status" value="1"/>
</dbReference>
<dbReference type="AlphaFoldDB" id="A0A922I1I4"/>
<dbReference type="Pfam" id="PF00498">
    <property type="entry name" value="FHA"/>
    <property type="match status" value="1"/>
</dbReference>
<dbReference type="Proteomes" id="UP000790347">
    <property type="component" value="Unassembled WGS sequence"/>
</dbReference>
<comment type="caution">
    <text evidence="3">The sequence shown here is derived from an EMBL/GenBank/DDBJ whole genome shotgun (WGS) entry which is preliminary data.</text>
</comment>
<dbReference type="PROSITE" id="PS50006">
    <property type="entry name" value="FHA_DOMAIN"/>
    <property type="match status" value="1"/>
</dbReference>
<feature type="compositionally biased region" description="Acidic residues" evidence="1">
    <location>
        <begin position="287"/>
        <end position="299"/>
    </location>
</feature>
<dbReference type="SMART" id="SM00240">
    <property type="entry name" value="FHA"/>
    <property type="match status" value="1"/>
</dbReference>
<dbReference type="SUPFAM" id="SSF49879">
    <property type="entry name" value="SMAD/FHA domain"/>
    <property type="match status" value="1"/>
</dbReference>
<accession>A0A922I1I4</accession>
<dbReference type="FunFam" id="2.60.200.20:FF:000019">
    <property type="entry name" value="Nuclear inhibitor of protein phosphatase"/>
    <property type="match status" value="1"/>
</dbReference>